<accession>A0AAD4QJC2</accession>
<comment type="caution">
    <text evidence="2">The sequence shown here is derived from an EMBL/GenBank/DDBJ whole genome shotgun (WGS) entry which is preliminary data.</text>
</comment>
<proteinExistence type="predicted"/>
<gene>
    <name evidence="2" type="ORF">B0F90DRAFT_1737347</name>
</gene>
<name>A0AAD4QJC2_9AGAM</name>
<feature type="compositionally biased region" description="Acidic residues" evidence="1">
    <location>
        <begin position="40"/>
        <end position="56"/>
    </location>
</feature>
<evidence type="ECO:0000313" key="2">
    <source>
        <dbReference type="EMBL" id="KAI0297772.1"/>
    </source>
</evidence>
<keyword evidence="3" id="KW-1185">Reference proteome</keyword>
<evidence type="ECO:0000256" key="1">
    <source>
        <dbReference type="SAM" id="MobiDB-lite"/>
    </source>
</evidence>
<reference evidence="2" key="1">
    <citation type="journal article" date="2022" name="New Phytol.">
        <title>Evolutionary transition to the ectomycorrhizal habit in the genomes of a hyperdiverse lineage of mushroom-forming fungi.</title>
        <authorList>
            <person name="Looney B."/>
            <person name="Miyauchi S."/>
            <person name="Morin E."/>
            <person name="Drula E."/>
            <person name="Courty P.E."/>
            <person name="Kohler A."/>
            <person name="Kuo A."/>
            <person name="LaButti K."/>
            <person name="Pangilinan J."/>
            <person name="Lipzen A."/>
            <person name="Riley R."/>
            <person name="Andreopoulos W."/>
            <person name="He G."/>
            <person name="Johnson J."/>
            <person name="Nolan M."/>
            <person name="Tritt A."/>
            <person name="Barry K.W."/>
            <person name="Grigoriev I.V."/>
            <person name="Nagy L.G."/>
            <person name="Hibbett D."/>
            <person name="Henrissat B."/>
            <person name="Matheny P.B."/>
            <person name="Labbe J."/>
            <person name="Martin F.M."/>
        </authorList>
    </citation>
    <scope>NUCLEOTIDE SEQUENCE</scope>
    <source>
        <strain evidence="2">BPL690</strain>
    </source>
</reference>
<protein>
    <submittedName>
        <fullName evidence="2">Uncharacterized protein</fullName>
    </submittedName>
</protein>
<organism evidence="2 3">
    <name type="scientific">Multifurca ochricompacta</name>
    <dbReference type="NCBI Taxonomy" id="376703"/>
    <lineage>
        <taxon>Eukaryota</taxon>
        <taxon>Fungi</taxon>
        <taxon>Dikarya</taxon>
        <taxon>Basidiomycota</taxon>
        <taxon>Agaricomycotina</taxon>
        <taxon>Agaricomycetes</taxon>
        <taxon>Russulales</taxon>
        <taxon>Russulaceae</taxon>
        <taxon>Multifurca</taxon>
    </lineage>
</organism>
<dbReference type="Proteomes" id="UP001203297">
    <property type="component" value="Unassembled WGS sequence"/>
</dbReference>
<dbReference type="AlphaFoldDB" id="A0AAD4QJC2"/>
<feature type="region of interest" description="Disordered" evidence="1">
    <location>
        <begin position="37"/>
        <end position="71"/>
    </location>
</feature>
<evidence type="ECO:0000313" key="3">
    <source>
        <dbReference type="Proteomes" id="UP001203297"/>
    </source>
</evidence>
<sequence length="71" mass="7999">MLQHHWARKPITLSDEDGEKNIVIRVYSCVLNPVRSHEAQDDEQGLWETETDEEGIDSNGSNGNVSGMDED</sequence>
<dbReference type="EMBL" id="WTXG01000034">
    <property type="protein sequence ID" value="KAI0297772.1"/>
    <property type="molecule type" value="Genomic_DNA"/>
</dbReference>